<dbReference type="AlphaFoldDB" id="A0A5C1YBU1"/>
<name>A0A5C1YBU1_9MICO</name>
<dbReference type="OrthoDB" id="5243635at2"/>
<dbReference type="KEGG" id="lyk:FLP23_10095"/>
<organism evidence="4 5">
    <name type="scientific">Protaetiibacter larvae</name>
    <dbReference type="NCBI Taxonomy" id="2592654"/>
    <lineage>
        <taxon>Bacteria</taxon>
        <taxon>Bacillati</taxon>
        <taxon>Actinomycetota</taxon>
        <taxon>Actinomycetes</taxon>
        <taxon>Micrococcales</taxon>
        <taxon>Microbacteriaceae</taxon>
        <taxon>Protaetiibacter</taxon>
    </lineage>
</organism>
<keyword evidence="2" id="KW-0012">Acyltransferase</keyword>
<accession>A0A5C1YBU1</accession>
<dbReference type="InterPro" id="IPR050832">
    <property type="entry name" value="Bact_Acetyltransf"/>
</dbReference>
<dbReference type="Proteomes" id="UP000322159">
    <property type="component" value="Chromosome"/>
</dbReference>
<gene>
    <name evidence="4" type="ORF">FLP23_10095</name>
</gene>
<sequence>MTTRPEPAAVRAAVVADAHGITRVHHTAWRETYTRLLPEGALDVLDEDAFATRWASIIDDDVTSVHVAERGGEIVGWCSASAGRDEDRPRDAELEGIYVLASEYGTGTGQALLDAAIADRPAYLWVADDNPRARAFYARNGFHPDGVNDVHHLLGHPLPAVRLVR</sequence>
<feature type="domain" description="N-acetyltransferase" evidence="3">
    <location>
        <begin position="8"/>
        <end position="159"/>
    </location>
</feature>
<dbReference type="CDD" id="cd04301">
    <property type="entry name" value="NAT_SF"/>
    <property type="match status" value="1"/>
</dbReference>
<dbReference type="GO" id="GO:0016747">
    <property type="term" value="F:acyltransferase activity, transferring groups other than amino-acyl groups"/>
    <property type="evidence" value="ECO:0007669"/>
    <property type="project" value="InterPro"/>
</dbReference>
<proteinExistence type="predicted"/>
<dbReference type="PANTHER" id="PTHR43877:SF1">
    <property type="entry name" value="ACETYLTRANSFERASE"/>
    <property type="match status" value="1"/>
</dbReference>
<dbReference type="Pfam" id="PF00583">
    <property type="entry name" value="Acetyltransf_1"/>
    <property type="match status" value="1"/>
</dbReference>
<dbReference type="PANTHER" id="PTHR43877">
    <property type="entry name" value="AMINOALKYLPHOSPHONATE N-ACETYLTRANSFERASE-RELATED-RELATED"/>
    <property type="match status" value="1"/>
</dbReference>
<dbReference type="EMBL" id="CP043504">
    <property type="protein sequence ID" value="QEO10327.1"/>
    <property type="molecule type" value="Genomic_DNA"/>
</dbReference>
<evidence type="ECO:0000256" key="2">
    <source>
        <dbReference type="ARBA" id="ARBA00023315"/>
    </source>
</evidence>
<dbReference type="Gene3D" id="3.40.630.30">
    <property type="match status" value="1"/>
</dbReference>
<dbReference type="InterPro" id="IPR000182">
    <property type="entry name" value="GNAT_dom"/>
</dbReference>
<keyword evidence="1 4" id="KW-0808">Transferase</keyword>
<protein>
    <submittedName>
        <fullName evidence="4">GNAT family N-acetyltransferase</fullName>
    </submittedName>
</protein>
<dbReference type="SUPFAM" id="SSF55729">
    <property type="entry name" value="Acyl-CoA N-acyltransferases (Nat)"/>
    <property type="match status" value="1"/>
</dbReference>
<dbReference type="RefSeq" id="WP_149325744.1">
    <property type="nucleotide sequence ID" value="NZ_CP043504.1"/>
</dbReference>
<evidence type="ECO:0000313" key="4">
    <source>
        <dbReference type="EMBL" id="QEO10327.1"/>
    </source>
</evidence>
<reference evidence="4 5" key="1">
    <citation type="submission" date="2019-09" db="EMBL/GenBank/DDBJ databases">
        <title>Genome sequencing of strain KACC 19322.</title>
        <authorList>
            <person name="Heo J."/>
            <person name="Kim S.-J."/>
            <person name="Kim J.-S."/>
            <person name="Hong S.-B."/>
            <person name="Kwon S.-W."/>
        </authorList>
    </citation>
    <scope>NUCLEOTIDE SEQUENCE [LARGE SCALE GENOMIC DNA]</scope>
    <source>
        <strain evidence="4 5">KACC 19322</strain>
    </source>
</reference>
<evidence type="ECO:0000256" key="1">
    <source>
        <dbReference type="ARBA" id="ARBA00022679"/>
    </source>
</evidence>
<evidence type="ECO:0000313" key="5">
    <source>
        <dbReference type="Proteomes" id="UP000322159"/>
    </source>
</evidence>
<evidence type="ECO:0000259" key="3">
    <source>
        <dbReference type="PROSITE" id="PS51186"/>
    </source>
</evidence>
<keyword evidence="5" id="KW-1185">Reference proteome</keyword>
<dbReference type="PROSITE" id="PS51186">
    <property type="entry name" value="GNAT"/>
    <property type="match status" value="1"/>
</dbReference>
<dbReference type="InterPro" id="IPR016181">
    <property type="entry name" value="Acyl_CoA_acyltransferase"/>
</dbReference>